<evidence type="ECO:0000313" key="3">
    <source>
        <dbReference type="EMBL" id="CAB5224426.1"/>
    </source>
</evidence>
<feature type="region of interest" description="Disordered" evidence="1">
    <location>
        <begin position="22"/>
        <end position="47"/>
    </location>
</feature>
<gene>
    <name evidence="2" type="ORF">UFOVP705_5</name>
    <name evidence="3" type="ORF">UFOVP736_76</name>
</gene>
<name>A0A6J7X1X3_9CAUD</name>
<evidence type="ECO:0000256" key="1">
    <source>
        <dbReference type="SAM" id="MobiDB-lite"/>
    </source>
</evidence>
<evidence type="ECO:0000313" key="2">
    <source>
        <dbReference type="EMBL" id="CAB4158464.1"/>
    </source>
</evidence>
<reference evidence="3" key="1">
    <citation type="submission" date="2020-05" db="EMBL/GenBank/DDBJ databases">
        <authorList>
            <person name="Chiriac C."/>
            <person name="Salcher M."/>
            <person name="Ghai R."/>
            <person name="Kavagutti S V."/>
        </authorList>
    </citation>
    <scope>NUCLEOTIDE SEQUENCE</scope>
</reference>
<protein>
    <submittedName>
        <fullName evidence="3">Uncharacterized protein</fullName>
    </submittedName>
</protein>
<accession>A0A6J7X1X3</accession>
<proteinExistence type="predicted"/>
<dbReference type="EMBL" id="LR798327">
    <property type="protein sequence ID" value="CAB5224426.1"/>
    <property type="molecule type" value="Genomic_DNA"/>
</dbReference>
<sequence length="47" mass="5448">MKTLFRALLAFFLAPAPPIPHTRATTREFKDRGFPPVHKNSRTKIRD</sequence>
<dbReference type="EMBL" id="LR796685">
    <property type="protein sequence ID" value="CAB4158464.1"/>
    <property type="molecule type" value="Genomic_DNA"/>
</dbReference>
<organism evidence="3">
    <name type="scientific">uncultured Caudovirales phage</name>
    <dbReference type="NCBI Taxonomy" id="2100421"/>
    <lineage>
        <taxon>Viruses</taxon>
        <taxon>Duplodnaviria</taxon>
        <taxon>Heunggongvirae</taxon>
        <taxon>Uroviricota</taxon>
        <taxon>Caudoviricetes</taxon>
        <taxon>Peduoviridae</taxon>
        <taxon>Maltschvirus</taxon>
        <taxon>Maltschvirus maltsch</taxon>
    </lineage>
</organism>